<evidence type="ECO:0000256" key="4">
    <source>
        <dbReference type="ARBA" id="ARBA00023002"/>
    </source>
</evidence>
<evidence type="ECO:0000313" key="11">
    <source>
        <dbReference type="Proteomes" id="UP000094020"/>
    </source>
</evidence>
<evidence type="ECO:0000256" key="5">
    <source>
        <dbReference type="ARBA" id="ARBA00023154"/>
    </source>
</evidence>
<proteinExistence type="inferred from homology"/>
<name>A0AAJ8L6G5_9TREE</name>
<evidence type="ECO:0000259" key="9">
    <source>
        <dbReference type="SMART" id="SM01003"/>
    </source>
</evidence>
<dbReference type="SUPFAM" id="SSF52283">
    <property type="entry name" value="Formate/glycerate dehydrogenase catalytic domain-like"/>
    <property type="match status" value="1"/>
</dbReference>
<evidence type="ECO:0000259" key="8">
    <source>
        <dbReference type="SMART" id="SM01002"/>
    </source>
</evidence>
<keyword evidence="5" id="KW-0028">Amino-acid biosynthesis</keyword>
<dbReference type="SMART" id="SM01002">
    <property type="entry name" value="AlaDh_PNT_C"/>
    <property type="match status" value="1"/>
</dbReference>
<evidence type="ECO:0008006" key="12">
    <source>
        <dbReference type="Google" id="ProtNLM"/>
    </source>
</evidence>
<keyword evidence="11" id="KW-1185">Reference proteome</keyword>
<dbReference type="Gene3D" id="1.10.1870.10">
    <property type="entry name" value="Domain 3, Saccharopine reductase"/>
    <property type="match status" value="1"/>
</dbReference>
<dbReference type="AlphaFoldDB" id="A0AAJ8L6G5"/>
<dbReference type="FunFam" id="3.30.360.10:FF:000008">
    <property type="entry name" value="Alpha-aminoadipic semialdehyde synthase, mitochondrial"/>
    <property type="match status" value="1"/>
</dbReference>
<comment type="pathway">
    <text evidence="1">Amino-acid degradation; L-lysine degradation via saccharopine pathway; glutaryl-CoA from L-lysine: step 1/6.</text>
</comment>
<dbReference type="Gene3D" id="3.30.360.10">
    <property type="entry name" value="Dihydrodipicolinate Reductase, domain 2"/>
    <property type="match status" value="1"/>
</dbReference>
<keyword evidence="6" id="KW-0511">Multifunctional enzyme</keyword>
<dbReference type="EMBL" id="CP144523">
    <property type="protein sequence ID" value="WWC70263.1"/>
    <property type="molecule type" value="Genomic_DNA"/>
</dbReference>
<keyword evidence="5" id="KW-0457">Lysine biosynthesis</keyword>
<dbReference type="PANTHER" id="PTHR11133:SF22">
    <property type="entry name" value="ALPHA-AMINOADIPIC SEMIALDEHYDE SYNTHASE, MITOCHONDRIAL"/>
    <property type="match status" value="1"/>
</dbReference>
<reference evidence="10" key="1">
    <citation type="submission" date="2013-07" db="EMBL/GenBank/DDBJ databases">
        <authorList>
            <consortium name="The Broad Institute Genome Sequencing Platform"/>
            <person name="Cuomo C."/>
            <person name="Litvintseva A."/>
            <person name="Chen Y."/>
            <person name="Heitman J."/>
            <person name="Sun S."/>
            <person name="Springer D."/>
            <person name="Dromer F."/>
            <person name="Young S.K."/>
            <person name="Zeng Q."/>
            <person name="Gargeya S."/>
            <person name="Fitzgerald M."/>
            <person name="Abouelleil A."/>
            <person name="Alvarado L."/>
            <person name="Berlin A.M."/>
            <person name="Chapman S.B."/>
            <person name="Dewar J."/>
            <person name="Goldberg J."/>
            <person name="Griggs A."/>
            <person name="Gujja S."/>
            <person name="Hansen M."/>
            <person name="Howarth C."/>
            <person name="Imamovic A."/>
            <person name="Larimer J."/>
            <person name="McCowan C."/>
            <person name="Murphy C."/>
            <person name="Pearson M."/>
            <person name="Priest M."/>
            <person name="Roberts A."/>
            <person name="Saif S."/>
            <person name="Shea T."/>
            <person name="Sykes S."/>
            <person name="Wortman J."/>
            <person name="Nusbaum C."/>
            <person name="Birren B."/>
        </authorList>
    </citation>
    <scope>NUCLEOTIDE SEQUENCE</scope>
    <source>
        <strain evidence="10">CBS 10737</strain>
    </source>
</reference>
<comment type="similarity">
    <text evidence="7">In the C-terminal section; belongs to the saccharopine dehydrogenase family.</text>
</comment>
<reference evidence="10" key="2">
    <citation type="submission" date="2024-02" db="EMBL/GenBank/DDBJ databases">
        <title>Comparative genomics of Cryptococcus and Kwoniella reveals pathogenesis evolution and contrasting modes of karyotype evolution via chromosome fusion or intercentromeric recombination.</title>
        <authorList>
            <person name="Coelho M.A."/>
            <person name="David-Palma M."/>
            <person name="Shea T."/>
            <person name="Bowers K."/>
            <person name="McGinley-Smith S."/>
            <person name="Mohammad A.W."/>
            <person name="Gnirke A."/>
            <person name="Yurkov A.M."/>
            <person name="Nowrousian M."/>
            <person name="Sun S."/>
            <person name="Cuomo C.A."/>
            <person name="Heitman J."/>
        </authorList>
    </citation>
    <scope>NUCLEOTIDE SEQUENCE</scope>
    <source>
        <strain evidence="10">CBS 10737</strain>
    </source>
</reference>
<evidence type="ECO:0000256" key="3">
    <source>
        <dbReference type="ARBA" id="ARBA00022857"/>
    </source>
</evidence>
<dbReference type="PANTHER" id="PTHR11133">
    <property type="entry name" value="SACCHAROPINE DEHYDROGENASE"/>
    <property type="match status" value="1"/>
</dbReference>
<comment type="pathway">
    <text evidence="2">Amino-acid degradation; L-lysine degradation via saccharopine pathway; glutaryl-CoA from L-lysine: step 2/6.</text>
</comment>
<dbReference type="SUPFAM" id="SSF51735">
    <property type="entry name" value="NAD(P)-binding Rossmann-fold domains"/>
    <property type="match status" value="1"/>
</dbReference>
<dbReference type="GeneID" id="30172581"/>
<gene>
    <name evidence="10" type="ORF">I206_104213</name>
</gene>
<dbReference type="InterPro" id="IPR036291">
    <property type="entry name" value="NAD(P)-bd_dom_sf"/>
</dbReference>
<feature type="domain" description="Alanine dehydrogenase/pyridine nucleotide transhydrogenase N-terminal" evidence="9">
    <location>
        <begin position="29"/>
        <end position="184"/>
    </location>
</feature>
<evidence type="ECO:0000256" key="6">
    <source>
        <dbReference type="ARBA" id="ARBA00023268"/>
    </source>
</evidence>
<dbReference type="SUPFAM" id="SSF55347">
    <property type="entry name" value="Glyceraldehyde-3-phosphate dehydrogenase-like, C-terminal domain"/>
    <property type="match status" value="1"/>
</dbReference>
<dbReference type="GO" id="GO:0019878">
    <property type="term" value="P:lysine biosynthetic process via aminoadipic acid"/>
    <property type="evidence" value="ECO:0007669"/>
    <property type="project" value="TreeGrafter"/>
</dbReference>
<dbReference type="Pfam" id="PF16653">
    <property type="entry name" value="Sacchrp_dh_C"/>
    <property type="match status" value="1"/>
</dbReference>
<evidence type="ECO:0000256" key="2">
    <source>
        <dbReference type="ARBA" id="ARBA00004720"/>
    </source>
</evidence>
<dbReference type="InterPro" id="IPR007698">
    <property type="entry name" value="AlaDH/PNT_NAD(H)-bd"/>
</dbReference>
<dbReference type="Pfam" id="PF03435">
    <property type="entry name" value="Sacchrp_dh_NADP"/>
    <property type="match status" value="1"/>
</dbReference>
<dbReference type="RefSeq" id="XP_070059019.1">
    <property type="nucleotide sequence ID" value="XM_070202918.1"/>
</dbReference>
<evidence type="ECO:0000256" key="7">
    <source>
        <dbReference type="ARBA" id="ARBA00025744"/>
    </source>
</evidence>
<organism evidence="10 11">
    <name type="scientific">Kwoniella pini CBS 10737</name>
    <dbReference type="NCBI Taxonomy" id="1296096"/>
    <lineage>
        <taxon>Eukaryota</taxon>
        <taxon>Fungi</taxon>
        <taxon>Dikarya</taxon>
        <taxon>Basidiomycota</taxon>
        <taxon>Agaricomycotina</taxon>
        <taxon>Tremellomycetes</taxon>
        <taxon>Tremellales</taxon>
        <taxon>Cryptococcaceae</taxon>
        <taxon>Kwoniella</taxon>
    </lineage>
</organism>
<evidence type="ECO:0000256" key="1">
    <source>
        <dbReference type="ARBA" id="ARBA00004682"/>
    </source>
</evidence>
<protein>
    <recommendedName>
        <fullName evidence="12">Saccharopine dehydrogenase (NAD(+), L-glutamate-forming)</fullName>
    </recommendedName>
</protein>
<dbReference type="SMART" id="SM01003">
    <property type="entry name" value="AlaDh_PNT_N"/>
    <property type="match status" value="1"/>
</dbReference>
<dbReference type="GO" id="GO:0004753">
    <property type="term" value="F:saccharopine dehydrogenase activity"/>
    <property type="evidence" value="ECO:0007669"/>
    <property type="project" value="TreeGrafter"/>
</dbReference>
<dbReference type="GO" id="GO:0005737">
    <property type="term" value="C:cytoplasm"/>
    <property type="evidence" value="ECO:0007669"/>
    <property type="project" value="TreeGrafter"/>
</dbReference>
<dbReference type="Pfam" id="PF05222">
    <property type="entry name" value="AlaDh_PNT_N"/>
    <property type="match status" value="1"/>
</dbReference>
<accession>A0AAJ8L6G5</accession>
<dbReference type="Gene3D" id="3.40.50.720">
    <property type="entry name" value="NAD(P)-binding Rossmann-like Domain"/>
    <property type="match status" value="3"/>
</dbReference>
<dbReference type="InterPro" id="IPR007886">
    <property type="entry name" value="AlaDH/PNT_N"/>
</dbReference>
<keyword evidence="4" id="KW-0560">Oxidoreductase</keyword>
<dbReference type="KEGG" id="kpin:30172581"/>
<feature type="domain" description="Alanine dehydrogenase/pyridine nucleotide transhydrogenase NAD(H)-binding" evidence="8">
    <location>
        <begin position="224"/>
        <end position="419"/>
    </location>
</feature>
<dbReference type="InterPro" id="IPR051168">
    <property type="entry name" value="AASS"/>
</dbReference>
<sequence length="964" mass="104885">MLRSLRIRTTLRNPYSMSTLSKRDLTTLGLRREDPKRIWERRTALTPGAVRELLSEQNGELAVEVESCARRCFSDSLYTEAGAKVVPSLSKEVDVVLGIKEPPLEDVHRLISQSGAEGKERNWMMFSHTHKGQEYNTPLLASFLPPAEHQTLIDHELLTAPSIGKDGKPSRARVAAFGWYAGAVGAGEALSMTGVALLKRGIGSPLLHLPRPYASGTLVEFKAALRKCGENVRSSSGLSSQGHGPVVIGITGAGNVSTGAKDMLDELNVEWIKADELANLKDAPANRVSSLLGWIFHSADKFQVYACMIPTSSFIVGQDGLQFDRMGYYQSPEKYKSVFADKIAPYLTTIINGVGWSSKFPRTISNSDLASLLGSSGEKQKLVAVQDITCDKEGGLEFVDQFTTIDNPYFEGPGGMLISSIDILPSELAADASSHFSSKILPYVRRALFPDSQGDKAAEEDTLNKAKIVEQGKILEPHSWLLPKVEAWKSSVTNGHSSNSTDATSQPKKILLLGSGLVAGPAVEVFAARPDVHLSIASNNLSEARSHVKNRTNVEAISLDVGDQVALREAVSASDVVVSLLPAPFHPEVARHCIEHEKHLVTASYVSPEMKALDDAAKAKGVLLLGECGLDPGIDSMAAMRILERVKREGKKVTSFVSWCGGLPEPSASNVPLRYKFSWSPKAVLTAAQNDAHYKIDNEIVKIQGNELLSKHFPVVKLWPELQLEGLANRDSIPYAEKYGLGEVDGLKDLFRGTLRYQGFSNLLESFRKLGLLSSEPLQRVPEDWEEFLLLSAARQLGYNKSLTIEDLPVVLSDLLGDKAMDSETLDALKLLSLLPRDPSSSPSSIPIPNLRSPVPVDLFAHLLSHKLSYAPGERDTCLLHHAFTLAAKDGSVEKVTASLLCYGDETASAMSVTVGKTLAFAALRVADGLVKQRGVTGPYEREVWEGTLQSLEEVGVVVKEEWN</sequence>
<dbReference type="InterPro" id="IPR005097">
    <property type="entry name" value="Sacchrp_dh_NADP-bd"/>
</dbReference>
<dbReference type="Proteomes" id="UP000094020">
    <property type="component" value="Chromosome 5"/>
</dbReference>
<evidence type="ECO:0000313" key="10">
    <source>
        <dbReference type="EMBL" id="WWC70263.1"/>
    </source>
</evidence>
<dbReference type="FunFam" id="3.40.50.720:FF:000072">
    <property type="entry name" value="Saccharopine dehydrogenase [NADP(+), L-glutamate-forming]"/>
    <property type="match status" value="1"/>
</dbReference>
<dbReference type="InterPro" id="IPR032095">
    <property type="entry name" value="Sacchrp_dh-like_C"/>
</dbReference>
<keyword evidence="3" id="KW-0521">NADP</keyword>